<organism evidence="2 3">
    <name type="scientific">Neurospora intermedia</name>
    <dbReference type="NCBI Taxonomy" id="5142"/>
    <lineage>
        <taxon>Eukaryota</taxon>
        <taxon>Fungi</taxon>
        <taxon>Dikarya</taxon>
        <taxon>Ascomycota</taxon>
        <taxon>Pezizomycotina</taxon>
        <taxon>Sordariomycetes</taxon>
        <taxon>Sordariomycetidae</taxon>
        <taxon>Sordariales</taxon>
        <taxon>Sordariaceae</taxon>
        <taxon>Neurospora</taxon>
    </lineage>
</organism>
<proteinExistence type="predicted"/>
<gene>
    <name evidence="2" type="ORF">QR685DRAFT_582898</name>
</gene>
<dbReference type="EMBL" id="JAVLET010000002">
    <property type="protein sequence ID" value="KAL0472729.1"/>
    <property type="molecule type" value="Genomic_DNA"/>
</dbReference>
<accession>A0ABR3DJF8</accession>
<feature type="compositionally biased region" description="Polar residues" evidence="1">
    <location>
        <begin position="41"/>
        <end position="52"/>
    </location>
</feature>
<feature type="region of interest" description="Disordered" evidence="1">
    <location>
        <begin position="72"/>
        <end position="148"/>
    </location>
</feature>
<evidence type="ECO:0000313" key="2">
    <source>
        <dbReference type="EMBL" id="KAL0472729.1"/>
    </source>
</evidence>
<name>A0ABR3DJF8_NEUIN</name>
<protein>
    <submittedName>
        <fullName evidence="2">Uncharacterized protein</fullName>
    </submittedName>
</protein>
<dbReference type="Proteomes" id="UP001451303">
    <property type="component" value="Unassembled WGS sequence"/>
</dbReference>
<keyword evidence="3" id="KW-1185">Reference proteome</keyword>
<reference evidence="2 3" key="1">
    <citation type="submission" date="2023-09" db="EMBL/GenBank/DDBJ databases">
        <title>Multi-omics analysis of a traditional fermented food reveals byproduct-associated fungal strains for waste-to-food upcycling.</title>
        <authorList>
            <consortium name="Lawrence Berkeley National Laboratory"/>
            <person name="Rekdal V.M."/>
            <person name="Villalobos-Escobedo J.M."/>
            <person name="Rodriguez-Valeron N."/>
            <person name="Garcia M.O."/>
            <person name="Vasquez D.P."/>
            <person name="Damayanti I."/>
            <person name="Sorensen P.M."/>
            <person name="Baidoo E.E."/>
            <person name="De Carvalho A.C."/>
            <person name="Riley R."/>
            <person name="Lipzen A."/>
            <person name="He G."/>
            <person name="Yan M."/>
            <person name="Haridas S."/>
            <person name="Daum C."/>
            <person name="Yoshinaga Y."/>
            <person name="Ng V."/>
            <person name="Grigoriev I.V."/>
            <person name="Munk R."/>
            <person name="Nuraida L."/>
            <person name="Wijaya C.H."/>
            <person name="Morales P.-C."/>
            <person name="Keasling J.D."/>
        </authorList>
    </citation>
    <scope>NUCLEOTIDE SEQUENCE [LARGE SCALE GENOMIC DNA]</scope>
    <source>
        <strain evidence="2 3">FGSC 2613</strain>
    </source>
</reference>
<feature type="compositionally biased region" description="Basic and acidic residues" evidence="1">
    <location>
        <begin position="110"/>
        <end position="125"/>
    </location>
</feature>
<feature type="region of interest" description="Disordered" evidence="1">
    <location>
        <begin position="25"/>
        <end position="56"/>
    </location>
</feature>
<evidence type="ECO:0000313" key="3">
    <source>
        <dbReference type="Proteomes" id="UP001451303"/>
    </source>
</evidence>
<comment type="caution">
    <text evidence="2">The sequence shown here is derived from an EMBL/GenBank/DDBJ whole genome shotgun (WGS) entry which is preliminary data.</text>
</comment>
<sequence length="148" mass="16416">MDGNQNGGTKLEASATPSCLLHIVQNKSRQSPEANRRDPSDFSNLHYTTRSYGPNVCMTDRLTAAAAMALSSRIPRPQAFLASSKEIRDFTMTDPTISEPKPTNPSERTGQVREGSEDRQDRRTPSPEQSHPLPSVANHNQEKEQAKR</sequence>
<evidence type="ECO:0000256" key="1">
    <source>
        <dbReference type="SAM" id="MobiDB-lite"/>
    </source>
</evidence>